<accession>A0A1N6H848</accession>
<dbReference type="Proteomes" id="UP000185062">
    <property type="component" value="Unassembled WGS sequence"/>
</dbReference>
<protein>
    <submittedName>
        <fullName evidence="1">Uncharacterized protein</fullName>
    </submittedName>
</protein>
<dbReference type="EMBL" id="FSRO01000001">
    <property type="protein sequence ID" value="SIO15964.1"/>
    <property type="molecule type" value="Genomic_DNA"/>
</dbReference>
<dbReference type="AlphaFoldDB" id="A0A1N6H848"/>
<keyword evidence="2" id="KW-1185">Reference proteome</keyword>
<evidence type="ECO:0000313" key="2">
    <source>
        <dbReference type="Proteomes" id="UP000185062"/>
    </source>
</evidence>
<reference evidence="1 2" key="1">
    <citation type="submission" date="2016-12" db="EMBL/GenBank/DDBJ databases">
        <authorList>
            <person name="Song W.-J."/>
            <person name="Kurnit D.M."/>
        </authorList>
    </citation>
    <scope>NUCLEOTIDE SEQUENCE [LARGE SCALE GENOMIC DNA]</scope>
    <source>
        <strain evidence="1 2">ATCC 49181</strain>
    </source>
</reference>
<gene>
    <name evidence="1" type="ORF">SAMN02743940_1069</name>
</gene>
<dbReference type="RefSeq" id="WP_028461660.1">
    <property type="nucleotide sequence ID" value="NZ_FSRO01000001.1"/>
</dbReference>
<proteinExistence type="predicted"/>
<sequence length="77" mass="8852">MNFSDFDVVRRTRKGNFLNQVDHLIGWASIEKAIGQHYAPQLMLRIAQPIQNCSCKVIPIKPRQPEDKLRLSFNMAG</sequence>
<evidence type="ECO:0000313" key="1">
    <source>
        <dbReference type="EMBL" id="SIO15964.1"/>
    </source>
</evidence>
<name>A0A1N6H848_9PROT</name>
<organism evidence="1 2">
    <name type="scientific">Nitrosomonas cryotolerans ATCC 49181</name>
    <dbReference type="NCBI Taxonomy" id="1131553"/>
    <lineage>
        <taxon>Bacteria</taxon>
        <taxon>Pseudomonadati</taxon>
        <taxon>Pseudomonadota</taxon>
        <taxon>Betaproteobacteria</taxon>
        <taxon>Nitrosomonadales</taxon>
        <taxon>Nitrosomonadaceae</taxon>
        <taxon>Nitrosomonas</taxon>
    </lineage>
</organism>